<reference evidence="12" key="1">
    <citation type="submission" date="2025-08" db="UniProtKB">
        <authorList>
            <consortium name="RefSeq"/>
        </authorList>
    </citation>
    <scope>IDENTIFICATION</scope>
    <source>
        <tissue evidence="12">Testes</tissue>
    </source>
</reference>
<comment type="similarity">
    <text evidence="2">Belongs to the DIPK family.</text>
</comment>
<evidence type="ECO:0000256" key="7">
    <source>
        <dbReference type="ARBA" id="ARBA00023136"/>
    </source>
</evidence>
<dbReference type="SMART" id="SM01299">
    <property type="entry name" value="PIP49_N"/>
    <property type="match status" value="1"/>
</dbReference>
<dbReference type="PANTHER" id="PTHR21093:SF6">
    <property type="entry name" value="EF-HAND DOMAIN-CONTAINING PROTEIN"/>
    <property type="match status" value="1"/>
</dbReference>
<keyword evidence="6 9" id="KW-1133">Transmembrane helix</keyword>
<keyword evidence="11" id="KW-1185">Reference proteome</keyword>
<keyword evidence="5" id="KW-0735">Signal-anchor</keyword>
<dbReference type="InterPro" id="IPR022049">
    <property type="entry name" value="FAM69_kinase_dom"/>
</dbReference>
<feature type="transmembrane region" description="Helical" evidence="9">
    <location>
        <begin position="12"/>
        <end position="31"/>
    </location>
</feature>
<evidence type="ECO:0000256" key="3">
    <source>
        <dbReference type="ARBA" id="ARBA00022692"/>
    </source>
</evidence>
<dbReference type="Pfam" id="PF12260">
    <property type="entry name" value="PIP49_C"/>
    <property type="match status" value="1"/>
</dbReference>
<evidence type="ECO:0000256" key="4">
    <source>
        <dbReference type="ARBA" id="ARBA00022824"/>
    </source>
</evidence>
<evidence type="ECO:0000256" key="5">
    <source>
        <dbReference type="ARBA" id="ARBA00022968"/>
    </source>
</evidence>
<comment type="subcellular location">
    <subcellularLocation>
        <location evidence="1">Endoplasmic reticulum membrane</location>
        <topology evidence="1">Single-pass type II membrane protein</topology>
    </subcellularLocation>
</comment>
<keyword evidence="7 9" id="KW-0472">Membrane</keyword>
<organism evidence="11 12">
    <name type="scientific">Saccoglossus kowalevskii</name>
    <name type="common">Acorn worm</name>
    <dbReference type="NCBI Taxonomy" id="10224"/>
    <lineage>
        <taxon>Eukaryota</taxon>
        <taxon>Metazoa</taxon>
        <taxon>Hemichordata</taxon>
        <taxon>Enteropneusta</taxon>
        <taxon>Harrimaniidae</taxon>
        <taxon>Saccoglossus</taxon>
    </lineage>
</organism>
<evidence type="ECO:0000256" key="9">
    <source>
        <dbReference type="SAM" id="Phobius"/>
    </source>
</evidence>
<evidence type="ECO:0000256" key="1">
    <source>
        <dbReference type="ARBA" id="ARBA00004648"/>
    </source>
</evidence>
<sequence length="420" mass="48185">MVVVMPRTQFKVKHILLIWMLIFVCSWMGYLKYTSYMDLCRENTVKAVICDRYRKGIIAGSLCEELCELNTVVFSKCHSHLPLQQVYSGYIQIPETEKSQSKKIILKLNMDKILSSDPLVRESLYSKPEKGRSMDDFRVMLTAFLERKLGEGEHSNLQSSIIDIADINYDGKVTLAEAKTMWALLQNSEFFMTMVLKDSDHIPKLEGFCGDLFIVEEVMVDRVYGLELPGIVNTFVPNSYKQRMDQWFTPTWPQKAHIAVGMLEFIEEIFHGQNGNFYMCDLTEHSIGFTDKHEVKVINFANLVPETTLSQVLRERHCTVNTDCTYAENCMSLCDSTSHQCTGQVVHPNLQKVCVLLHTFLLRGVPADIKTELEEELNKCLALDAGIMKDIQLEHSLVLNSLRSTLWKKISNEKFGHRNT</sequence>
<dbReference type="GeneID" id="100371922"/>
<evidence type="ECO:0000256" key="8">
    <source>
        <dbReference type="ARBA" id="ARBA00023157"/>
    </source>
</evidence>
<accession>A0ABM0GRJ9</accession>
<evidence type="ECO:0000256" key="6">
    <source>
        <dbReference type="ARBA" id="ARBA00022989"/>
    </source>
</evidence>
<dbReference type="Pfam" id="PF14875">
    <property type="entry name" value="PIP49_N"/>
    <property type="match status" value="1"/>
</dbReference>
<protein>
    <submittedName>
        <fullName evidence="12">Protein FAM69B-like</fullName>
    </submittedName>
</protein>
<gene>
    <name evidence="12" type="primary">LOC100371922</name>
</gene>
<keyword evidence="4" id="KW-0256">Endoplasmic reticulum</keyword>
<keyword evidence="3 9" id="KW-0812">Transmembrane</keyword>
<feature type="domain" description="FAM69 N-terminal" evidence="10">
    <location>
        <begin position="5"/>
        <end position="164"/>
    </location>
</feature>
<evidence type="ECO:0000313" key="12">
    <source>
        <dbReference type="RefSeq" id="XP_002735748.1"/>
    </source>
</evidence>
<name>A0ABM0GRJ9_SACKO</name>
<dbReference type="InterPro" id="IPR029244">
    <property type="entry name" value="FAM69_N"/>
</dbReference>
<dbReference type="PANTHER" id="PTHR21093">
    <property type="entry name" value="DIVERGENT PROTEIN KINASE DOMAIN 1C-RELATED"/>
    <property type="match status" value="1"/>
</dbReference>
<dbReference type="RefSeq" id="XP_002735748.1">
    <property type="nucleotide sequence ID" value="XM_002735702.2"/>
</dbReference>
<evidence type="ECO:0000259" key="10">
    <source>
        <dbReference type="SMART" id="SM01299"/>
    </source>
</evidence>
<evidence type="ECO:0000256" key="2">
    <source>
        <dbReference type="ARBA" id="ARBA00006338"/>
    </source>
</evidence>
<dbReference type="Proteomes" id="UP000694865">
    <property type="component" value="Unplaced"/>
</dbReference>
<proteinExistence type="inferred from homology"/>
<keyword evidence="8" id="KW-1015">Disulfide bond</keyword>
<evidence type="ECO:0000313" key="11">
    <source>
        <dbReference type="Proteomes" id="UP000694865"/>
    </source>
</evidence>